<dbReference type="GO" id="GO:0016747">
    <property type="term" value="F:acyltransferase activity, transferring groups other than amino-acyl groups"/>
    <property type="evidence" value="ECO:0007669"/>
    <property type="project" value="TreeGrafter"/>
</dbReference>
<comment type="caution">
    <text evidence="2">The sequence shown here is derived from an EMBL/GenBank/DDBJ whole genome shotgun (WGS) entry which is preliminary data.</text>
</comment>
<accession>A0A0F0LNW4</accession>
<dbReference type="RefSeq" id="WP_045271486.1">
    <property type="nucleotide sequence ID" value="NZ_JYIX01000031.1"/>
</dbReference>
<dbReference type="AlphaFoldDB" id="A0A0F0LNW4"/>
<keyword evidence="1" id="KW-1133">Transmembrane helix</keyword>
<dbReference type="InterPro" id="IPR050583">
    <property type="entry name" value="Mycobacterial_A85_antigen"/>
</dbReference>
<evidence type="ECO:0000256" key="1">
    <source>
        <dbReference type="SAM" id="Phobius"/>
    </source>
</evidence>
<name>A0A0F0LNW4_9MICO</name>
<keyword evidence="1" id="KW-0812">Transmembrane</keyword>
<dbReference type="Proteomes" id="UP000033740">
    <property type="component" value="Unassembled WGS sequence"/>
</dbReference>
<evidence type="ECO:0000313" key="3">
    <source>
        <dbReference type="Proteomes" id="UP000033740"/>
    </source>
</evidence>
<dbReference type="PANTHER" id="PTHR48098">
    <property type="entry name" value="ENTEROCHELIN ESTERASE-RELATED"/>
    <property type="match status" value="1"/>
</dbReference>
<dbReference type="STRING" id="582680.RS86_01396"/>
<dbReference type="SUPFAM" id="SSF53474">
    <property type="entry name" value="alpha/beta-Hydrolases"/>
    <property type="match status" value="1"/>
</dbReference>
<dbReference type="EMBL" id="JYIX01000031">
    <property type="protein sequence ID" value="KJL33960.1"/>
    <property type="molecule type" value="Genomic_DNA"/>
</dbReference>
<dbReference type="PATRIC" id="fig|582680.6.peg.1433"/>
<sequence>MTWFFKLGIIDGPLPLVIWGLTIVGVVVLLIRRPTPAWLWRVIGALALGIGGGVALVLWANATDAFGGQLPFACTFWVPAGFAGTLIGIVSLWERRAWRRIVAVLVVILALLSTTLGVNAAFGINKTVGSMFGISTEERFDGLPTPGPTQVADGPLYKTWTPPEDMPKTGKTWLLSGKQAIPSSGRFTPRDATIYVPPAALTKDPPRLPLVVMMMGYPGNPDPSFIASALDRLAEKNKGLAPIVIVADQLGNENQDPVCAKSDKYGDVPAYFNKDIPDYATNKLPVLLDHKYWTIMGYSNGGACAFTWATHHPDIWGNVIGISSDEFPGIEWIDGAVKTIFNGDKAAFEANKATAGIAENQGKFAGHLAIFTVGEKDAAFLPGVEMNKKQAEEAGFTTTFHVVPGADHLASALNGGIPFAMELLYKHLGLSAP</sequence>
<reference evidence="2 3" key="1">
    <citation type="submission" date="2015-02" db="EMBL/GenBank/DDBJ databases">
        <title>Draft genome sequences of ten Microbacterium spp. with emphasis on heavy metal contaminated environments.</title>
        <authorList>
            <person name="Corretto E."/>
        </authorList>
    </citation>
    <scope>NUCLEOTIDE SEQUENCE [LARGE SCALE GENOMIC DNA]</scope>
    <source>
        <strain evidence="2 3">ARN176</strain>
    </source>
</reference>
<dbReference type="Pfam" id="PF00756">
    <property type="entry name" value="Esterase"/>
    <property type="match status" value="1"/>
</dbReference>
<evidence type="ECO:0000313" key="2">
    <source>
        <dbReference type="EMBL" id="KJL33960.1"/>
    </source>
</evidence>
<dbReference type="PANTHER" id="PTHR48098:SF1">
    <property type="entry name" value="DIACYLGLYCEROL ACYLTRANSFERASE_MYCOLYLTRANSFERASE AG85A"/>
    <property type="match status" value="1"/>
</dbReference>
<gene>
    <name evidence="2" type="ORF">RS86_01396</name>
</gene>
<feature type="transmembrane region" description="Helical" evidence="1">
    <location>
        <begin position="38"/>
        <end position="60"/>
    </location>
</feature>
<feature type="transmembrane region" description="Helical" evidence="1">
    <location>
        <begin position="66"/>
        <end position="89"/>
    </location>
</feature>
<proteinExistence type="predicted"/>
<dbReference type="Gene3D" id="3.40.50.1820">
    <property type="entry name" value="alpha/beta hydrolase"/>
    <property type="match status" value="1"/>
</dbReference>
<keyword evidence="3" id="KW-1185">Reference proteome</keyword>
<dbReference type="InterPro" id="IPR029058">
    <property type="entry name" value="AB_hydrolase_fold"/>
</dbReference>
<dbReference type="InterPro" id="IPR000801">
    <property type="entry name" value="Esterase-like"/>
</dbReference>
<keyword evidence="1" id="KW-0472">Membrane</keyword>
<feature type="transmembrane region" description="Helical" evidence="1">
    <location>
        <begin position="101"/>
        <end position="122"/>
    </location>
</feature>
<feature type="transmembrane region" description="Helical" evidence="1">
    <location>
        <begin position="12"/>
        <end position="31"/>
    </location>
</feature>
<protein>
    <submittedName>
        <fullName evidence="2">Putative esterase</fullName>
    </submittedName>
</protein>
<organism evidence="2 3">
    <name type="scientific">Microbacterium azadirachtae</name>
    <dbReference type="NCBI Taxonomy" id="582680"/>
    <lineage>
        <taxon>Bacteria</taxon>
        <taxon>Bacillati</taxon>
        <taxon>Actinomycetota</taxon>
        <taxon>Actinomycetes</taxon>
        <taxon>Micrococcales</taxon>
        <taxon>Microbacteriaceae</taxon>
        <taxon>Microbacterium</taxon>
    </lineage>
</organism>